<organism evidence="1 2">
    <name type="scientific">Caerostris extrusa</name>
    <name type="common">Bark spider</name>
    <name type="synonym">Caerostris bankana</name>
    <dbReference type="NCBI Taxonomy" id="172846"/>
    <lineage>
        <taxon>Eukaryota</taxon>
        <taxon>Metazoa</taxon>
        <taxon>Ecdysozoa</taxon>
        <taxon>Arthropoda</taxon>
        <taxon>Chelicerata</taxon>
        <taxon>Arachnida</taxon>
        <taxon>Araneae</taxon>
        <taxon>Araneomorphae</taxon>
        <taxon>Entelegynae</taxon>
        <taxon>Araneoidea</taxon>
        <taxon>Araneidae</taxon>
        <taxon>Caerostris</taxon>
    </lineage>
</organism>
<name>A0AAV4TN76_CAEEX</name>
<comment type="caution">
    <text evidence="1">The sequence shown here is derived from an EMBL/GenBank/DDBJ whole genome shotgun (WGS) entry which is preliminary data.</text>
</comment>
<dbReference type="AlphaFoldDB" id="A0AAV4TN76"/>
<dbReference type="Proteomes" id="UP001054945">
    <property type="component" value="Unassembled WGS sequence"/>
</dbReference>
<keyword evidence="2" id="KW-1185">Reference proteome</keyword>
<dbReference type="EMBL" id="BPLR01011670">
    <property type="protein sequence ID" value="GIY48058.1"/>
    <property type="molecule type" value="Genomic_DNA"/>
</dbReference>
<proteinExistence type="predicted"/>
<evidence type="ECO:0000313" key="2">
    <source>
        <dbReference type="Proteomes" id="UP001054945"/>
    </source>
</evidence>
<accession>A0AAV4TN76</accession>
<reference evidence="1 2" key="1">
    <citation type="submission" date="2021-06" db="EMBL/GenBank/DDBJ databases">
        <title>Caerostris extrusa draft genome.</title>
        <authorList>
            <person name="Kono N."/>
            <person name="Arakawa K."/>
        </authorList>
    </citation>
    <scope>NUCLEOTIDE SEQUENCE [LARGE SCALE GENOMIC DNA]</scope>
</reference>
<sequence>MQLFYRLLFEPSKHREKRFLVTLYWVPIGTIDLSESCSSGVAWTCPVRNDLVLCYIEMEALNALELEKIRDKTVPGIFHR</sequence>
<protein>
    <submittedName>
        <fullName evidence="1">Uncharacterized protein</fullName>
    </submittedName>
</protein>
<gene>
    <name evidence="1" type="ORF">CEXT_307191</name>
</gene>
<evidence type="ECO:0000313" key="1">
    <source>
        <dbReference type="EMBL" id="GIY48058.1"/>
    </source>
</evidence>